<dbReference type="Proteomes" id="UP000321291">
    <property type="component" value="Chromosome"/>
</dbReference>
<sequence>MTKTLKIALKTLLWVVGSIIVILVLVILLLQVPSVQNYIRKKTVTYLEHKLGTKVEIGSIYLNFPTTLSVKKVYLEDQKKDTLLFSQDLEARMNLWKLFSKRLVIDQIQWQGVTAKIDRTKDSVYNFDYIIAAFADSTATSTDTTESSSSFAIDLDKISLDRIRLVYNDSVDQNYVSLYLGHFDTKVSRFDLDKMDFAIPQTHLSNVQASIRQLALSEASPQADTATTPLNMSLSIGTVDLSKIGLSYQSLEMDAGIDLGRLLVQFDKIDLPKQKIGIRQILLDTTSAALVMRSPKTVTKVVSETARHIDTLITPATTIEQPWSVTLNKLVLSDNHVRFDNQDMPAEKEGLDYGHMDLQHINARMEDFYFATDSMQGSLQQLSFTDKSGFTVDSLSGLFFYGPKGAWLKKFYLKLPGSILQRQLAITYPSIDAVAANPALLGLHADIDGSTIAVKDILMVAPFLKAYPAITNFGSSVVKLKAKLEGKVGDLNIPTLAISGLGNTSLKASGHLTGLPDPNKTYMDLVLSELQTTGGDILKMMPADVMPEGYQLPASLSANGTFKGTMDRFNTRLALNTSDGNANFDGAIDMRHPDQETYQGNLTTTSLDIGKMAGMQDMVGKLTLHTDLKGKSFNPKKASLALNGVINQLGLKGYTYQNLNFKAVADQGKYKLEANLPDPNLHFNLIADADLSGGAPVAHLDLQLDSADFNQLHLTTDTLKLHTNVQANFASADPDSLNGQLNINNLLLVSGQKRLQADSIRFISTATKDSSSMLLDAASLGLVASMHGQYKLTKLAPALQDLFNHYIAVDSLPALPAATKALDSSALATRHRRHPRTAVNKESKPENELKDHQPALDSTDYQRVDFKATIFKTPLIAGFVPDLKQLDTIHLAGHFDNKTPALDIKGTLPAIVYSTDTLTKGGIAIHGDKSQLSYKAGFKHIAVGDMVQLHEPSLTGSVKNNQLSSILNVHDVAGKDYYKLGALATVKGSQLQLKLLPDSLLLDYTPWKVASDNFIQYDSTGLMIHNFRISDQGQELSVQSEPENGGAPLKINFKDFKIETLTKIVNQDSIQIGGLISGQATVDSVMSSPLLTAGVKIQDLNFKTDTIGNIQLDIDNKVAGKYQTHIAITGRAIR</sequence>
<proteinExistence type="predicted"/>
<dbReference type="GO" id="GO:0005886">
    <property type="term" value="C:plasma membrane"/>
    <property type="evidence" value="ECO:0007669"/>
    <property type="project" value="TreeGrafter"/>
</dbReference>
<accession>A0A5B8VRG7</accession>
<evidence type="ECO:0000313" key="4">
    <source>
        <dbReference type="Proteomes" id="UP000321291"/>
    </source>
</evidence>
<evidence type="ECO:0000313" key="3">
    <source>
        <dbReference type="EMBL" id="QEC73492.1"/>
    </source>
</evidence>
<organism evidence="3 4">
    <name type="scientific">Arachidicoccus ginsenosidivorans</name>
    <dbReference type="NCBI Taxonomy" id="496057"/>
    <lineage>
        <taxon>Bacteria</taxon>
        <taxon>Pseudomonadati</taxon>
        <taxon>Bacteroidota</taxon>
        <taxon>Chitinophagia</taxon>
        <taxon>Chitinophagales</taxon>
        <taxon>Chitinophagaceae</taxon>
        <taxon>Arachidicoccus</taxon>
    </lineage>
</organism>
<dbReference type="RefSeq" id="WP_146785984.1">
    <property type="nucleotide sequence ID" value="NZ_CP042434.1"/>
</dbReference>
<dbReference type="InterPro" id="IPR052894">
    <property type="entry name" value="AsmA-related"/>
</dbReference>
<dbReference type="EMBL" id="CP042434">
    <property type="protein sequence ID" value="QEC73492.1"/>
    <property type="molecule type" value="Genomic_DNA"/>
</dbReference>
<keyword evidence="4" id="KW-1185">Reference proteome</keyword>
<evidence type="ECO:0000256" key="1">
    <source>
        <dbReference type="SAM" id="MobiDB-lite"/>
    </source>
</evidence>
<evidence type="ECO:0008006" key="5">
    <source>
        <dbReference type="Google" id="ProtNLM"/>
    </source>
</evidence>
<evidence type="ECO:0000256" key="2">
    <source>
        <dbReference type="SAM" id="Phobius"/>
    </source>
</evidence>
<dbReference type="KEGG" id="agi:FSB73_19345"/>
<protein>
    <recommendedName>
        <fullName evidence="5">AsmA family protein</fullName>
    </recommendedName>
</protein>
<dbReference type="Pfam" id="PF05359">
    <property type="entry name" value="DUF748"/>
    <property type="match status" value="1"/>
</dbReference>
<dbReference type="OrthoDB" id="9811276at2"/>
<dbReference type="GO" id="GO:0090313">
    <property type="term" value="P:regulation of protein targeting to membrane"/>
    <property type="evidence" value="ECO:0007669"/>
    <property type="project" value="TreeGrafter"/>
</dbReference>
<feature type="region of interest" description="Disordered" evidence="1">
    <location>
        <begin position="824"/>
        <end position="856"/>
    </location>
</feature>
<reference evidence="3 4" key="1">
    <citation type="journal article" date="2017" name="Int. J. Syst. Evol. Microbiol.">
        <title>Arachidicoccus ginsenosidivorans sp. nov., with ginsenoside-converting activity isolated from ginseng cultivating soil.</title>
        <authorList>
            <person name="Siddiqi M.Z."/>
            <person name="Aslam Z."/>
            <person name="Im W.T."/>
        </authorList>
    </citation>
    <scope>NUCLEOTIDE SEQUENCE [LARGE SCALE GENOMIC DNA]</scope>
    <source>
        <strain evidence="3 4">Gsoil 809</strain>
    </source>
</reference>
<gene>
    <name evidence="3" type="ORF">FSB73_19345</name>
</gene>
<keyword evidence="2" id="KW-0472">Membrane</keyword>
<keyword evidence="2" id="KW-1133">Transmembrane helix</keyword>
<feature type="transmembrane region" description="Helical" evidence="2">
    <location>
        <begin position="12"/>
        <end position="32"/>
    </location>
</feature>
<name>A0A5B8VRG7_9BACT</name>
<dbReference type="AlphaFoldDB" id="A0A5B8VRG7"/>
<dbReference type="PANTHER" id="PTHR30441">
    <property type="entry name" value="DUF748 DOMAIN-CONTAINING PROTEIN"/>
    <property type="match status" value="1"/>
</dbReference>
<feature type="compositionally biased region" description="Basic and acidic residues" evidence="1">
    <location>
        <begin position="839"/>
        <end position="856"/>
    </location>
</feature>
<dbReference type="InterPro" id="IPR008023">
    <property type="entry name" value="DUF748"/>
</dbReference>
<dbReference type="PANTHER" id="PTHR30441:SF8">
    <property type="entry name" value="DUF748 DOMAIN-CONTAINING PROTEIN"/>
    <property type="match status" value="1"/>
</dbReference>
<keyword evidence="2" id="KW-0812">Transmembrane</keyword>